<dbReference type="EMBL" id="KN416786">
    <property type="protein sequence ID" value="KHG20836.1"/>
    <property type="molecule type" value="Genomic_DNA"/>
</dbReference>
<proteinExistence type="predicted"/>
<dbReference type="Proteomes" id="UP000032142">
    <property type="component" value="Unassembled WGS sequence"/>
</dbReference>
<organism evidence="1 2">
    <name type="scientific">Gossypium arboreum</name>
    <name type="common">Tree cotton</name>
    <name type="synonym">Gossypium nanking</name>
    <dbReference type="NCBI Taxonomy" id="29729"/>
    <lineage>
        <taxon>Eukaryota</taxon>
        <taxon>Viridiplantae</taxon>
        <taxon>Streptophyta</taxon>
        <taxon>Embryophyta</taxon>
        <taxon>Tracheophyta</taxon>
        <taxon>Spermatophyta</taxon>
        <taxon>Magnoliopsida</taxon>
        <taxon>eudicotyledons</taxon>
        <taxon>Gunneridae</taxon>
        <taxon>Pentapetalae</taxon>
        <taxon>rosids</taxon>
        <taxon>malvids</taxon>
        <taxon>Malvales</taxon>
        <taxon>Malvaceae</taxon>
        <taxon>Malvoideae</taxon>
        <taxon>Gossypium</taxon>
    </lineage>
</organism>
<evidence type="ECO:0000313" key="2">
    <source>
        <dbReference type="Proteomes" id="UP000032142"/>
    </source>
</evidence>
<name>A0A0B0PBZ6_GOSAR</name>
<protein>
    <submittedName>
        <fullName evidence="1">Uncharacterized protein</fullName>
    </submittedName>
</protein>
<sequence>MFNIYQYYKGDGLIV</sequence>
<evidence type="ECO:0000313" key="1">
    <source>
        <dbReference type="EMBL" id="KHG20836.1"/>
    </source>
</evidence>
<gene>
    <name evidence="1" type="ORF">F383_26486</name>
</gene>
<keyword evidence="2" id="KW-1185">Reference proteome</keyword>
<reference evidence="2" key="1">
    <citation type="submission" date="2014-09" db="EMBL/GenBank/DDBJ databases">
        <authorList>
            <person name="Mudge J."/>
            <person name="Ramaraj T."/>
            <person name="Lindquist I.E."/>
            <person name="Bharti A.K."/>
            <person name="Sundararajan A."/>
            <person name="Cameron C.T."/>
            <person name="Woodward J.E."/>
            <person name="May G.D."/>
            <person name="Brubaker C."/>
            <person name="Broadhvest J."/>
            <person name="Wilkins T.A."/>
        </authorList>
    </citation>
    <scope>NUCLEOTIDE SEQUENCE</scope>
    <source>
        <strain evidence="2">cv. AKA8401</strain>
    </source>
</reference>
<accession>A0A0B0PBZ6</accession>